<evidence type="ECO:0000313" key="1">
    <source>
        <dbReference type="EMBL" id="ATA57435.1"/>
    </source>
</evidence>
<evidence type="ECO:0000313" key="2">
    <source>
        <dbReference type="Proteomes" id="UP000217154"/>
    </source>
</evidence>
<protein>
    <submittedName>
        <fullName evidence="1">Sporulation protein</fullName>
    </submittedName>
</protein>
<accession>A0A286NSB1</accession>
<organism evidence="1 2">
    <name type="scientific">Variovorax boronicumulans</name>
    <dbReference type="NCBI Taxonomy" id="436515"/>
    <lineage>
        <taxon>Bacteria</taxon>
        <taxon>Pseudomonadati</taxon>
        <taxon>Pseudomonadota</taxon>
        <taxon>Betaproteobacteria</taxon>
        <taxon>Burkholderiales</taxon>
        <taxon>Comamonadaceae</taxon>
        <taxon>Variovorax</taxon>
    </lineage>
</organism>
<dbReference type="EMBL" id="CP023284">
    <property type="protein sequence ID" value="ATA57435.1"/>
    <property type="molecule type" value="Genomic_DNA"/>
</dbReference>
<dbReference type="AlphaFoldDB" id="A0A286NSB1"/>
<proteinExistence type="predicted"/>
<name>A0A286NSB1_9BURK</name>
<sequence length="66" mass="7349">MKLRLLLIALLAANAGYWLWTRGDLAGFGLAPAALDEREPQRMARQIHPEWVQIRKDAKPSGTPAP</sequence>
<dbReference type="KEGG" id="vbo:CKY39_32550"/>
<dbReference type="RefSeq" id="WP_095747321.1">
    <property type="nucleotide sequence ID" value="NZ_CP023284.1"/>
</dbReference>
<dbReference type="Proteomes" id="UP000217154">
    <property type="component" value="Chromosome"/>
</dbReference>
<reference evidence="1 2" key="1">
    <citation type="submission" date="2017-09" db="EMBL/GenBank/DDBJ databases">
        <title>The diverse metabolic capabilities of V. boronicumulans make it an excellent choice for continued studies on novel biodegradation.</title>
        <authorList>
            <person name="Sun S."/>
        </authorList>
    </citation>
    <scope>NUCLEOTIDE SEQUENCE [LARGE SCALE GENOMIC DNA]</scope>
    <source>
        <strain evidence="1 2">J1</strain>
    </source>
</reference>
<gene>
    <name evidence="1" type="ORF">CKY39_32550</name>
</gene>